<dbReference type="GO" id="GO:0003677">
    <property type="term" value="F:DNA binding"/>
    <property type="evidence" value="ECO:0007669"/>
    <property type="project" value="InterPro"/>
</dbReference>
<dbReference type="STRING" id="497964.CfE428DRAFT_6022"/>
<dbReference type="InterPro" id="IPR007560">
    <property type="entry name" value="Restrct_endonuc_IV_Mrr"/>
</dbReference>
<dbReference type="InterPro" id="IPR011856">
    <property type="entry name" value="tRNA_endonuc-like_dom_sf"/>
</dbReference>
<dbReference type="InterPro" id="IPR011335">
    <property type="entry name" value="Restrct_endonuc-II-like"/>
</dbReference>
<keyword evidence="3" id="KW-0540">Nuclease</keyword>
<dbReference type="Pfam" id="PF04471">
    <property type="entry name" value="Mrr_cat"/>
    <property type="match status" value="1"/>
</dbReference>
<dbReference type="AlphaFoldDB" id="B4DAT1"/>
<dbReference type="GO" id="GO:0015666">
    <property type="term" value="F:restriction endodeoxyribonuclease activity"/>
    <property type="evidence" value="ECO:0007669"/>
    <property type="project" value="TreeGrafter"/>
</dbReference>
<dbReference type="Gene3D" id="3.40.1350.10">
    <property type="match status" value="1"/>
</dbReference>
<feature type="region of interest" description="Disordered" evidence="1">
    <location>
        <begin position="425"/>
        <end position="448"/>
    </location>
</feature>
<evidence type="ECO:0000259" key="2">
    <source>
        <dbReference type="Pfam" id="PF04471"/>
    </source>
</evidence>
<feature type="domain" description="Restriction endonuclease type IV Mrr" evidence="2">
    <location>
        <begin position="249"/>
        <end position="359"/>
    </location>
</feature>
<dbReference type="SUPFAM" id="SSF52980">
    <property type="entry name" value="Restriction endonuclease-like"/>
    <property type="match status" value="1"/>
</dbReference>
<reference evidence="3 4" key="1">
    <citation type="journal article" date="2011" name="J. Bacteriol.">
        <title>Genome sequence of Chthoniobacter flavus Ellin428, an aerobic heterotrophic soil bacterium.</title>
        <authorList>
            <person name="Kant R."/>
            <person name="van Passel M.W."/>
            <person name="Palva A."/>
            <person name="Lucas S."/>
            <person name="Lapidus A."/>
            <person name="Glavina Del Rio T."/>
            <person name="Dalin E."/>
            <person name="Tice H."/>
            <person name="Bruce D."/>
            <person name="Goodwin L."/>
            <person name="Pitluck S."/>
            <person name="Larimer F.W."/>
            <person name="Land M.L."/>
            <person name="Hauser L."/>
            <person name="Sangwan P."/>
            <person name="de Vos W.M."/>
            <person name="Janssen P.H."/>
            <person name="Smidt H."/>
        </authorList>
    </citation>
    <scope>NUCLEOTIDE SEQUENCE [LARGE SCALE GENOMIC DNA]</scope>
    <source>
        <strain evidence="3 4">Ellin428</strain>
    </source>
</reference>
<keyword evidence="4" id="KW-1185">Reference proteome</keyword>
<dbReference type="PANTHER" id="PTHR30015">
    <property type="entry name" value="MRR RESTRICTION SYSTEM PROTEIN"/>
    <property type="match status" value="1"/>
</dbReference>
<dbReference type="eggNOG" id="COG1715">
    <property type="taxonomic scope" value="Bacteria"/>
</dbReference>
<dbReference type="GO" id="GO:0009307">
    <property type="term" value="P:DNA restriction-modification system"/>
    <property type="evidence" value="ECO:0007669"/>
    <property type="project" value="InterPro"/>
</dbReference>
<keyword evidence="3" id="KW-0378">Hydrolase</keyword>
<evidence type="ECO:0000313" key="4">
    <source>
        <dbReference type="Proteomes" id="UP000005824"/>
    </source>
</evidence>
<dbReference type="InParanoid" id="B4DAT1"/>
<evidence type="ECO:0000256" key="1">
    <source>
        <dbReference type="SAM" id="MobiDB-lite"/>
    </source>
</evidence>
<feature type="region of interest" description="Disordered" evidence="1">
    <location>
        <begin position="97"/>
        <end position="130"/>
    </location>
</feature>
<accession>B4DAT1</accession>
<feature type="compositionally biased region" description="Low complexity" evidence="1">
    <location>
        <begin position="114"/>
        <end position="130"/>
    </location>
</feature>
<name>B4DAT1_9BACT</name>
<comment type="caution">
    <text evidence="3">The sequence shown here is derived from an EMBL/GenBank/DDBJ whole genome shotgun (WGS) entry which is preliminary data.</text>
</comment>
<keyword evidence="3" id="KW-0255">Endonuclease</keyword>
<dbReference type="PANTHER" id="PTHR30015:SF7">
    <property type="entry name" value="TYPE IV METHYL-DIRECTED RESTRICTION ENZYME ECOKMRR"/>
    <property type="match status" value="1"/>
</dbReference>
<gene>
    <name evidence="3" type="ORF">CfE428DRAFT_6022</name>
</gene>
<sequence>MKAVMMVVMVLVLGTVLRYGQRYILQKNGLQPVSEQMKDVKFSSEEADLMTTVFKSAIKLFTGQASRKQLAGELSDKLYAGRNGEDMKELGIEMVSPADASSSGGKDPLLGKDAATGAATPGAASTTAGANAANAQPGAAAANPAQAARVAKLAAKNGMPAGIPAGMPSLEMPSAPSLNNAQTTVLTRLWNQVKANSLEFMLVPVVLLGMFLVHRVRNRGGMEGDFLPSLESLQNPAESEPYDMQYAVHTLSTEDFEMLVALIYQRQGYRVSMSSGLSGGRGGDFTLARKAERILVQCKKQSQDHRIPVERVRELHEAMLVANLTRGLYVASCGFSWDARNFAKSKGITVINARTLDALITAARENPEEDLLAVSEWAPKLMGKVQLTPPTCPACEAAMDLVNASNGSVWVCSQRPDCRGRRCARKYQKATPPPAAKNTDQPAEELTA</sequence>
<dbReference type="InterPro" id="IPR052906">
    <property type="entry name" value="Type_IV_Methyl-Rstrct_Enzyme"/>
</dbReference>
<dbReference type="Proteomes" id="UP000005824">
    <property type="component" value="Unassembled WGS sequence"/>
</dbReference>
<proteinExistence type="predicted"/>
<protein>
    <submittedName>
        <fullName evidence="3">Restriction endonuclease</fullName>
    </submittedName>
</protein>
<organism evidence="3 4">
    <name type="scientific">Chthoniobacter flavus Ellin428</name>
    <dbReference type="NCBI Taxonomy" id="497964"/>
    <lineage>
        <taxon>Bacteria</taxon>
        <taxon>Pseudomonadati</taxon>
        <taxon>Verrucomicrobiota</taxon>
        <taxon>Spartobacteria</taxon>
        <taxon>Chthoniobacterales</taxon>
        <taxon>Chthoniobacteraceae</taxon>
        <taxon>Chthoniobacter</taxon>
    </lineage>
</organism>
<evidence type="ECO:0000313" key="3">
    <source>
        <dbReference type="EMBL" id="EDY16491.1"/>
    </source>
</evidence>
<dbReference type="EMBL" id="ABVL01000032">
    <property type="protein sequence ID" value="EDY16491.1"/>
    <property type="molecule type" value="Genomic_DNA"/>
</dbReference>